<feature type="transmembrane region" description="Helical" evidence="5">
    <location>
        <begin position="360"/>
        <end position="381"/>
    </location>
</feature>
<feature type="transmembrane region" description="Helical" evidence="5">
    <location>
        <begin position="214"/>
        <end position="236"/>
    </location>
</feature>
<dbReference type="Proteomes" id="UP000037510">
    <property type="component" value="Unassembled WGS sequence"/>
</dbReference>
<organism evidence="6 7">
    <name type="scientific">Operophtera brumata</name>
    <name type="common">Winter moth</name>
    <name type="synonym">Phalaena brumata</name>
    <dbReference type="NCBI Taxonomy" id="104452"/>
    <lineage>
        <taxon>Eukaryota</taxon>
        <taxon>Metazoa</taxon>
        <taxon>Ecdysozoa</taxon>
        <taxon>Arthropoda</taxon>
        <taxon>Hexapoda</taxon>
        <taxon>Insecta</taxon>
        <taxon>Pterygota</taxon>
        <taxon>Neoptera</taxon>
        <taxon>Endopterygota</taxon>
        <taxon>Lepidoptera</taxon>
        <taxon>Glossata</taxon>
        <taxon>Ditrysia</taxon>
        <taxon>Geometroidea</taxon>
        <taxon>Geometridae</taxon>
        <taxon>Larentiinae</taxon>
        <taxon>Operophtera</taxon>
    </lineage>
</organism>
<dbReference type="EMBL" id="JTDY01000250">
    <property type="protein sequence ID" value="KOB78064.1"/>
    <property type="molecule type" value="Genomic_DNA"/>
</dbReference>
<proteinExistence type="predicted"/>
<feature type="transmembrane region" description="Helical" evidence="5">
    <location>
        <begin position="302"/>
        <end position="322"/>
    </location>
</feature>
<dbReference type="PANTHER" id="PTHR24064">
    <property type="entry name" value="SOLUTE CARRIER FAMILY 22 MEMBER"/>
    <property type="match status" value="1"/>
</dbReference>
<sequence length="459" mass="49992">IPSQPTNKEKSRAIAIGEDDGPDVVSTVIGKYGRWQLLMTFLLSLFSLPCTFHIYLPTFTAEVTKFWCRRPENLSSVPLDLWINYSQPIDACSVRTLPAGITAESILNLTAPVLDTFEKCIEFDYDHSAVGNTIISEWNLVCDRAALTNLAEVVFLVGVGVGVAQSVLAILSLLVRSYVQYVIVRLVMGFVSVSVVYAAFVLSVELVGGKWVTIAGVCNFFPLPLAYLIVTLLFVLPESPRWLLSMGKTQEAKVILQTAAKFNKREMPADIDKLLMLCKTENQMAGPSVTLLFKGALLKRTICLLLAWFAMTIAYYGLLLNIGNFNIGNLHMTSIILAVVEIPAIALSIPVLLKAGRRIPIFISMIACGVACVATELFSISLNDPRIMIACLMIGKFAIGTTNMMLPIFTVELYPTMVRNLGVGASQVSAGFALICIPPSFDSAAACNGTFTVTDDRGH</sequence>
<evidence type="ECO:0000256" key="1">
    <source>
        <dbReference type="ARBA" id="ARBA00004141"/>
    </source>
</evidence>
<gene>
    <name evidence="6" type="ORF">OBRU01_03108</name>
</gene>
<accession>A0A0L7LRP1</accession>
<evidence type="ECO:0000256" key="5">
    <source>
        <dbReference type="SAM" id="Phobius"/>
    </source>
</evidence>
<dbReference type="Gene3D" id="1.20.1250.20">
    <property type="entry name" value="MFS general substrate transporter like domains"/>
    <property type="match status" value="1"/>
</dbReference>
<feature type="non-terminal residue" evidence="6">
    <location>
        <position position="459"/>
    </location>
</feature>
<dbReference type="AlphaFoldDB" id="A0A0L7LRP1"/>
<feature type="transmembrane region" description="Helical" evidence="5">
    <location>
        <begin position="387"/>
        <end position="409"/>
    </location>
</feature>
<feature type="transmembrane region" description="Helical" evidence="5">
    <location>
        <begin position="153"/>
        <end position="175"/>
    </location>
</feature>
<evidence type="ECO:0000256" key="4">
    <source>
        <dbReference type="ARBA" id="ARBA00023136"/>
    </source>
</evidence>
<evidence type="ECO:0000313" key="7">
    <source>
        <dbReference type="Proteomes" id="UP000037510"/>
    </source>
</evidence>
<feature type="non-terminal residue" evidence="6">
    <location>
        <position position="1"/>
    </location>
</feature>
<keyword evidence="2 5" id="KW-0812">Transmembrane</keyword>
<comment type="caution">
    <text evidence="6">The sequence shown here is derived from an EMBL/GenBank/DDBJ whole genome shotgun (WGS) entry which is preliminary data.</text>
</comment>
<dbReference type="GO" id="GO:0016020">
    <property type="term" value="C:membrane"/>
    <property type="evidence" value="ECO:0007669"/>
    <property type="project" value="UniProtKB-SubCell"/>
</dbReference>
<evidence type="ECO:0000313" key="6">
    <source>
        <dbReference type="EMBL" id="KOB78064.1"/>
    </source>
</evidence>
<evidence type="ECO:0000256" key="3">
    <source>
        <dbReference type="ARBA" id="ARBA00022989"/>
    </source>
</evidence>
<keyword evidence="3 5" id="KW-1133">Transmembrane helix</keyword>
<dbReference type="InterPro" id="IPR005828">
    <property type="entry name" value="MFS_sugar_transport-like"/>
</dbReference>
<keyword evidence="7" id="KW-1185">Reference proteome</keyword>
<feature type="transmembrane region" description="Helical" evidence="5">
    <location>
        <begin position="182"/>
        <end position="202"/>
    </location>
</feature>
<dbReference type="Pfam" id="PF00083">
    <property type="entry name" value="Sugar_tr"/>
    <property type="match status" value="1"/>
</dbReference>
<comment type="subcellular location">
    <subcellularLocation>
        <location evidence="1">Membrane</location>
        <topology evidence="1">Multi-pass membrane protein</topology>
    </subcellularLocation>
</comment>
<dbReference type="SUPFAM" id="SSF103473">
    <property type="entry name" value="MFS general substrate transporter"/>
    <property type="match status" value="1"/>
</dbReference>
<name>A0A0L7LRP1_OPEBR</name>
<dbReference type="STRING" id="104452.A0A0L7LRP1"/>
<dbReference type="InterPro" id="IPR036259">
    <property type="entry name" value="MFS_trans_sf"/>
</dbReference>
<feature type="transmembrane region" description="Helical" evidence="5">
    <location>
        <begin position="334"/>
        <end position="353"/>
    </location>
</feature>
<evidence type="ECO:0000256" key="2">
    <source>
        <dbReference type="ARBA" id="ARBA00022692"/>
    </source>
</evidence>
<dbReference type="GO" id="GO:0022857">
    <property type="term" value="F:transmembrane transporter activity"/>
    <property type="evidence" value="ECO:0007669"/>
    <property type="project" value="InterPro"/>
</dbReference>
<keyword evidence="4 5" id="KW-0472">Membrane</keyword>
<protein>
    <submittedName>
        <fullName evidence="6">Organic cation transporter</fullName>
    </submittedName>
</protein>
<feature type="transmembrane region" description="Helical" evidence="5">
    <location>
        <begin position="37"/>
        <end position="56"/>
    </location>
</feature>
<reference evidence="6 7" key="1">
    <citation type="journal article" date="2015" name="Genome Biol. Evol.">
        <title>The genome of winter moth (Operophtera brumata) provides a genomic perspective on sexual dimorphism and phenology.</title>
        <authorList>
            <person name="Derks M.F."/>
            <person name="Smit S."/>
            <person name="Salis L."/>
            <person name="Schijlen E."/>
            <person name="Bossers A."/>
            <person name="Mateman C."/>
            <person name="Pijl A.S."/>
            <person name="de Ridder D."/>
            <person name="Groenen M.A."/>
            <person name="Visser M.E."/>
            <person name="Megens H.J."/>
        </authorList>
    </citation>
    <scope>NUCLEOTIDE SEQUENCE [LARGE SCALE GENOMIC DNA]</scope>
    <source>
        <strain evidence="6">WM2013NL</strain>
        <tissue evidence="6">Head and thorax</tissue>
    </source>
</reference>